<dbReference type="EMBL" id="BSYA01000159">
    <property type="protein sequence ID" value="GMG35156.1"/>
    <property type="molecule type" value="Genomic_DNA"/>
</dbReference>
<evidence type="ECO:0000313" key="6">
    <source>
        <dbReference type="Proteomes" id="UP001165205"/>
    </source>
</evidence>
<gene>
    <name evidence="5" type="ORF">Aory04_001040700</name>
</gene>
<dbReference type="Proteomes" id="UP001165205">
    <property type="component" value="Unassembled WGS sequence"/>
</dbReference>
<dbReference type="InterPro" id="IPR011009">
    <property type="entry name" value="Kinase-like_dom_sf"/>
</dbReference>
<accession>A0AAN5C123</accession>
<dbReference type="PANTHER" id="PTHR24055">
    <property type="entry name" value="MITOGEN-ACTIVATED PROTEIN KINASE"/>
    <property type="match status" value="1"/>
</dbReference>
<evidence type="ECO:0000256" key="3">
    <source>
        <dbReference type="ARBA" id="ARBA00022840"/>
    </source>
</evidence>
<proteinExistence type="predicted"/>
<dbReference type="PROSITE" id="PS50011">
    <property type="entry name" value="PROTEIN_KINASE_DOM"/>
    <property type="match status" value="1"/>
</dbReference>
<dbReference type="Pfam" id="PF00069">
    <property type="entry name" value="Pkinase"/>
    <property type="match status" value="1"/>
</dbReference>
<name>A0AAN5C123_ASPOZ</name>
<keyword evidence="3" id="KW-0067">ATP-binding</keyword>
<protein>
    <submittedName>
        <fullName evidence="5">Unnamed protein product</fullName>
    </submittedName>
</protein>
<dbReference type="GO" id="GO:0005524">
    <property type="term" value="F:ATP binding"/>
    <property type="evidence" value="ECO:0007669"/>
    <property type="project" value="UniProtKB-KW"/>
</dbReference>
<dbReference type="AlphaFoldDB" id="A0AAN5C123"/>
<dbReference type="SMART" id="SM00220">
    <property type="entry name" value="S_TKc"/>
    <property type="match status" value="1"/>
</dbReference>
<evidence type="ECO:0000313" key="5">
    <source>
        <dbReference type="EMBL" id="GMG35156.1"/>
    </source>
</evidence>
<keyword evidence="2" id="KW-0547">Nucleotide-binding</keyword>
<keyword evidence="1" id="KW-0808">Transferase</keyword>
<dbReference type="Gene3D" id="1.10.510.10">
    <property type="entry name" value="Transferase(Phosphotransferase) domain 1"/>
    <property type="match status" value="1"/>
</dbReference>
<keyword evidence="1" id="KW-0418">Kinase</keyword>
<dbReference type="InterPro" id="IPR050117">
    <property type="entry name" value="MAPK"/>
</dbReference>
<sequence>MNERDVLKKFQLRTACLRRLIDEIEEPSNPPAIVLQHLDDDLYNASATKTLSATEVKYVSWKVLQALAVLHESGYVHTGFSLSKMIQSSLTNTPIDIKLDNVLVNYGGNSHENRFTDARLADLENTVHIESEFCRNRDLIGASFWRSPEAQLGLQWGPATDIWSLGTLPSVPRDHDEYELQILAKYHVYFGPYPSSFSDFADDETLSILSYVMDSVPPVDVKPFANASKEEISAEDKEFILKIMKLDPRDRPSAKQLLGDEWFK</sequence>
<reference evidence="5" key="1">
    <citation type="submission" date="2023-04" db="EMBL/GenBank/DDBJ databases">
        <title>Aspergillus oryzae NBRC 4228.</title>
        <authorList>
            <person name="Ichikawa N."/>
            <person name="Sato H."/>
            <person name="Tonouchi N."/>
        </authorList>
    </citation>
    <scope>NUCLEOTIDE SEQUENCE</scope>
    <source>
        <strain evidence="5">NBRC 4228</strain>
    </source>
</reference>
<organism evidence="5 6">
    <name type="scientific">Aspergillus oryzae</name>
    <name type="common">Yellow koji mold</name>
    <dbReference type="NCBI Taxonomy" id="5062"/>
    <lineage>
        <taxon>Eukaryota</taxon>
        <taxon>Fungi</taxon>
        <taxon>Dikarya</taxon>
        <taxon>Ascomycota</taxon>
        <taxon>Pezizomycotina</taxon>
        <taxon>Eurotiomycetes</taxon>
        <taxon>Eurotiomycetidae</taxon>
        <taxon>Eurotiales</taxon>
        <taxon>Aspergillaceae</taxon>
        <taxon>Aspergillus</taxon>
        <taxon>Aspergillus subgen. Circumdati</taxon>
    </lineage>
</organism>
<evidence type="ECO:0000259" key="4">
    <source>
        <dbReference type="PROSITE" id="PS50011"/>
    </source>
</evidence>
<dbReference type="InterPro" id="IPR000719">
    <property type="entry name" value="Prot_kinase_dom"/>
</dbReference>
<comment type="caution">
    <text evidence="5">The sequence shown here is derived from an EMBL/GenBank/DDBJ whole genome shotgun (WGS) entry which is preliminary data.</text>
</comment>
<evidence type="ECO:0000256" key="1">
    <source>
        <dbReference type="ARBA" id="ARBA00022527"/>
    </source>
</evidence>
<keyword evidence="1" id="KW-0723">Serine/threonine-protein kinase</keyword>
<dbReference type="SUPFAM" id="SSF56112">
    <property type="entry name" value="Protein kinase-like (PK-like)"/>
    <property type="match status" value="1"/>
</dbReference>
<feature type="domain" description="Protein kinase" evidence="4">
    <location>
        <begin position="1"/>
        <end position="263"/>
    </location>
</feature>
<evidence type="ECO:0000256" key="2">
    <source>
        <dbReference type="ARBA" id="ARBA00022741"/>
    </source>
</evidence>
<dbReference type="GO" id="GO:0004674">
    <property type="term" value="F:protein serine/threonine kinase activity"/>
    <property type="evidence" value="ECO:0007669"/>
    <property type="project" value="UniProtKB-KW"/>
</dbReference>